<dbReference type="EMBL" id="AOGT01001022">
    <property type="protein sequence ID" value="EMG48638.1"/>
    <property type="molecule type" value="Genomic_DNA"/>
</dbReference>
<organism evidence="17 18">
    <name type="scientific">Candida maltosa (strain Xu316)</name>
    <name type="common">Yeast</name>
    <dbReference type="NCBI Taxonomy" id="1245528"/>
    <lineage>
        <taxon>Eukaryota</taxon>
        <taxon>Fungi</taxon>
        <taxon>Dikarya</taxon>
        <taxon>Ascomycota</taxon>
        <taxon>Saccharomycotina</taxon>
        <taxon>Pichiomycetes</taxon>
        <taxon>Debaryomycetaceae</taxon>
        <taxon>Candida/Lodderomyces clade</taxon>
        <taxon>Candida</taxon>
    </lineage>
</organism>
<evidence type="ECO:0000256" key="14">
    <source>
        <dbReference type="ARBA" id="ARBA00023242"/>
    </source>
</evidence>
<keyword evidence="13" id="KW-0234">DNA repair</keyword>
<keyword evidence="11" id="KW-0238">DNA-binding</keyword>
<feature type="domain" description="VWFA" evidence="16">
    <location>
        <begin position="5"/>
        <end position="193"/>
    </location>
</feature>
<keyword evidence="7" id="KW-0378">Hydrolase</keyword>
<dbReference type="HOGENOM" id="CLU_023247_0_0_1"/>
<protein>
    <recommendedName>
        <fullName evidence="3">DNA helicase</fullName>
        <ecNumber evidence="3">3.6.4.12</ecNumber>
    </recommendedName>
</protein>
<keyword evidence="5" id="KW-0547">Nucleotide-binding</keyword>
<sequence length="612" mass="69875">MSKEFTIFVLDASKSMDDNSNDSESDFVKSQKFVFNYLNQHLIKNRKSDRFGLVVYSGSAIEVLYENAPLTLEKLQLYYSYLQEFHTNDPGDEDKYDVHDALVTAFQEFEKTLRYKFSRNLYLVTNGVLAVDESKNIEAYTDLIKDNNINVTLSLIPNDTNSETSDVFHDLQDGLDNVRFVDFNELYNSNSPLKLVAPKCITDGYLGFAELGNTRQGIENMVHLDIQVYPGVRSQTQTHGHEYYIDPTTKKISKVSRVPHYFIKKTNDSEDLNEDDLDEDGNEVNLVETIPVERSDCTSGFKYSNRDVLALSSELLDASTLETSPSINILGFIDHAKFPYAYLTDESSYVIPHREKLEDNRLGFNSLVLAMIETKCNALVRYVPKLDDEIQVCVAFPRKVRIDGVFGHILVLTRIAMKEDEKIGIFPKLEDSASEGVDDLMEQFIKSKKLRDSDVDTDIISNSKIALTQSDGTRPPTTPETSLDDILLSSNPANKRFNYYFQKILWASLQKESLYDFLTESNFVQKYLSVDEPHTMFNLNSILDSPEKFLYTHAHEKSNDISRKLQEKLDIKYKTQTKPGKRKREPGVSFGGPQPNDGKFDEYFDIEDILAG</sequence>
<evidence type="ECO:0000259" key="16">
    <source>
        <dbReference type="PROSITE" id="PS50234"/>
    </source>
</evidence>
<keyword evidence="10" id="KW-0779">Telomere</keyword>
<dbReference type="GO" id="GO:0006310">
    <property type="term" value="P:DNA recombination"/>
    <property type="evidence" value="ECO:0007669"/>
    <property type="project" value="UniProtKB-KW"/>
</dbReference>
<dbReference type="InterPro" id="IPR006164">
    <property type="entry name" value="DNA_bd_Ku70/Ku80"/>
</dbReference>
<dbReference type="GO" id="GO:0003690">
    <property type="term" value="F:double-stranded DNA binding"/>
    <property type="evidence" value="ECO:0007669"/>
    <property type="project" value="TreeGrafter"/>
</dbReference>
<evidence type="ECO:0000256" key="7">
    <source>
        <dbReference type="ARBA" id="ARBA00022801"/>
    </source>
</evidence>
<dbReference type="InterPro" id="IPR002035">
    <property type="entry name" value="VWF_A"/>
</dbReference>
<evidence type="ECO:0000256" key="15">
    <source>
        <dbReference type="SAM" id="MobiDB-lite"/>
    </source>
</evidence>
<reference evidence="17 18" key="1">
    <citation type="submission" date="2013-02" db="EMBL/GenBank/DDBJ databases">
        <title>Genome sequence of Candida maltosa Xu316, a potential industrial strain for xylitol and ethanol production.</title>
        <authorList>
            <person name="Yu J."/>
            <person name="Wang Q."/>
            <person name="Geng X."/>
            <person name="Bao W."/>
            <person name="He P."/>
            <person name="Cai J."/>
        </authorList>
    </citation>
    <scope>NUCLEOTIDE SEQUENCE [LARGE SCALE GENOMIC DNA]</scope>
    <source>
        <strain evidence="18">Xu316</strain>
    </source>
</reference>
<keyword evidence="12" id="KW-0233">DNA recombination</keyword>
<keyword evidence="9" id="KW-0067">ATP-binding</keyword>
<dbReference type="CDD" id="cd00198">
    <property type="entry name" value="vWFA"/>
    <property type="match status" value="1"/>
</dbReference>
<dbReference type="SMART" id="SM00559">
    <property type="entry name" value="Ku78"/>
    <property type="match status" value="1"/>
</dbReference>
<dbReference type="GO" id="GO:0016787">
    <property type="term" value="F:hydrolase activity"/>
    <property type="evidence" value="ECO:0007669"/>
    <property type="project" value="UniProtKB-KW"/>
</dbReference>
<dbReference type="GO" id="GO:0043564">
    <property type="term" value="C:Ku70:Ku80 complex"/>
    <property type="evidence" value="ECO:0007669"/>
    <property type="project" value="TreeGrafter"/>
</dbReference>
<dbReference type="PANTHER" id="PTHR12604:SF4">
    <property type="entry name" value="X-RAY REPAIR CROSS-COMPLEMENTING PROTEIN 5"/>
    <property type="match status" value="1"/>
</dbReference>
<dbReference type="SUPFAM" id="SSF53300">
    <property type="entry name" value="vWA-like"/>
    <property type="match status" value="1"/>
</dbReference>
<dbReference type="GO" id="GO:0005524">
    <property type="term" value="F:ATP binding"/>
    <property type="evidence" value="ECO:0007669"/>
    <property type="project" value="UniProtKB-KW"/>
</dbReference>
<dbReference type="Gene3D" id="2.40.290.10">
    <property type="match status" value="1"/>
</dbReference>
<evidence type="ECO:0000256" key="11">
    <source>
        <dbReference type="ARBA" id="ARBA00023125"/>
    </source>
</evidence>
<evidence type="ECO:0000256" key="8">
    <source>
        <dbReference type="ARBA" id="ARBA00022806"/>
    </source>
</evidence>
<dbReference type="EC" id="3.6.4.12" evidence="3"/>
<name>M3J967_CANMX</name>
<evidence type="ECO:0000256" key="3">
    <source>
        <dbReference type="ARBA" id="ARBA00012551"/>
    </source>
</evidence>
<dbReference type="PANTHER" id="PTHR12604">
    <property type="entry name" value="KU AUTOANTIGEN DNA HELICASE"/>
    <property type="match status" value="1"/>
</dbReference>
<evidence type="ECO:0000256" key="1">
    <source>
        <dbReference type="ARBA" id="ARBA00004123"/>
    </source>
</evidence>
<keyword evidence="18" id="KW-1185">Reference proteome</keyword>
<keyword evidence="8" id="KW-0347">Helicase</keyword>
<evidence type="ECO:0000313" key="17">
    <source>
        <dbReference type="EMBL" id="EMG48638.1"/>
    </source>
</evidence>
<comment type="subcellular location">
    <subcellularLocation>
        <location evidence="2">Chromosome</location>
        <location evidence="2">Telomere</location>
    </subcellularLocation>
    <subcellularLocation>
        <location evidence="1">Nucleus</location>
    </subcellularLocation>
</comment>
<evidence type="ECO:0000256" key="13">
    <source>
        <dbReference type="ARBA" id="ARBA00023204"/>
    </source>
</evidence>
<dbReference type="InterPro" id="IPR016194">
    <property type="entry name" value="SPOC-like_C_dom_sf"/>
</dbReference>
<evidence type="ECO:0000256" key="9">
    <source>
        <dbReference type="ARBA" id="ARBA00022840"/>
    </source>
</evidence>
<dbReference type="PROSITE" id="PS50234">
    <property type="entry name" value="VWFA"/>
    <property type="match status" value="1"/>
</dbReference>
<dbReference type="GO" id="GO:0006303">
    <property type="term" value="P:double-strand break repair via nonhomologous end joining"/>
    <property type="evidence" value="ECO:0007669"/>
    <property type="project" value="InterPro"/>
</dbReference>
<dbReference type="OMA" id="DIRGFMD"/>
<evidence type="ECO:0000256" key="4">
    <source>
        <dbReference type="ARBA" id="ARBA00022454"/>
    </source>
</evidence>
<dbReference type="GO" id="GO:0003678">
    <property type="term" value="F:DNA helicase activity"/>
    <property type="evidence" value="ECO:0007669"/>
    <property type="project" value="UniProtKB-EC"/>
</dbReference>
<dbReference type="Proteomes" id="UP000011777">
    <property type="component" value="Unassembled WGS sequence"/>
</dbReference>
<dbReference type="GO" id="GO:0042162">
    <property type="term" value="F:telomeric DNA binding"/>
    <property type="evidence" value="ECO:0007669"/>
    <property type="project" value="TreeGrafter"/>
</dbReference>
<evidence type="ECO:0000256" key="12">
    <source>
        <dbReference type="ARBA" id="ARBA00023172"/>
    </source>
</evidence>
<evidence type="ECO:0000256" key="6">
    <source>
        <dbReference type="ARBA" id="ARBA00022763"/>
    </source>
</evidence>
<gene>
    <name evidence="17" type="ORF">G210_0759</name>
</gene>
<dbReference type="InterPro" id="IPR036465">
    <property type="entry name" value="vWFA_dom_sf"/>
</dbReference>
<comment type="caution">
    <text evidence="17">The sequence shown here is derived from an EMBL/GenBank/DDBJ whole genome shotgun (WGS) entry which is preliminary data.</text>
</comment>
<dbReference type="Pfam" id="PF02735">
    <property type="entry name" value="Ku"/>
    <property type="match status" value="1"/>
</dbReference>
<keyword evidence="6" id="KW-0227">DNA damage</keyword>
<dbReference type="GO" id="GO:0000781">
    <property type="term" value="C:chromosome, telomeric region"/>
    <property type="evidence" value="ECO:0007669"/>
    <property type="project" value="UniProtKB-SubCell"/>
</dbReference>
<dbReference type="Pfam" id="PF00092">
    <property type="entry name" value="VWA"/>
    <property type="match status" value="1"/>
</dbReference>
<keyword evidence="14" id="KW-0539">Nucleus</keyword>
<dbReference type="GO" id="GO:0000723">
    <property type="term" value="P:telomere maintenance"/>
    <property type="evidence" value="ECO:0007669"/>
    <property type="project" value="TreeGrafter"/>
</dbReference>
<dbReference type="OrthoDB" id="30826at2759"/>
<dbReference type="Gene3D" id="3.40.50.410">
    <property type="entry name" value="von Willebrand factor, type A domain"/>
    <property type="match status" value="1"/>
</dbReference>
<evidence type="ECO:0000313" key="18">
    <source>
        <dbReference type="Proteomes" id="UP000011777"/>
    </source>
</evidence>
<accession>M3J967</accession>
<dbReference type="eggNOG" id="KOG2326">
    <property type="taxonomic scope" value="Eukaryota"/>
</dbReference>
<proteinExistence type="predicted"/>
<evidence type="ECO:0000256" key="2">
    <source>
        <dbReference type="ARBA" id="ARBA00004574"/>
    </source>
</evidence>
<dbReference type="SUPFAM" id="SSF100939">
    <property type="entry name" value="SPOC domain-like"/>
    <property type="match status" value="1"/>
</dbReference>
<dbReference type="STRING" id="1245528.M3J967"/>
<keyword evidence="4" id="KW-0158">Chromosome</keyword>
<evidence type="ECO:0000256" key="10">
    <source>
        <dbReference type="ARBA" id="ARBA00022895"/>
    </source>
</evidence>
<feature type="region of interest" description="Disordered" evidence="15">
    <location>
        <begin position="573"/>
        <end position="599"/>
    </location>
</feature>
<dbReference type="AlphaFoldDB" id="M3J967"/>
<evidence type="ECO:0000256" key="5">
    <source>
        <dbReference type="ARBA" id="ARBA00022741"/>
    </source>
</evidence>